<keyword evidence="3" id="KW-1185">Reference proteome</keyword>
<gene>
    <name evidence="2" type="ORF">K7J14_01265</name>
</gene>
<accession>A0AAE3EFG4</accession>
<organism evidence="2 3">
    <name type="scientific">Teretinema zuelzerae</name>
    <dbReference type="NCBI Taxonomy" id="156"/>
    <lineage>
        <taxon>Bacteria</taxon>
        <taxon>Pseudomonadati</taxon>
        <taxon>Spirochaetota</taxon>
        <taxon>Spirochaetia</taxon>
        <taxon>Spirochaetales</taxon>
        <taxon>Treponemataceae</taxon>
        <taxon>Teretinema</taxon>
    </lineage>
</organism>
<dbReference type="InterPro" id="IPR016152">
    <property type="entry name" value="PTrfase/Anion_transptr"/>
</dbReference>
<dbReference type="SUPFAM" id="SSF55804">
    <property type="entry name" value="Phoshotransferase/anion transport protein"/>
    <property type="match status" value="1"/>
</dbReference>
<dbReference type="InterPro" id="IPR002178">
    <property type="entry name" value="PTS_EIIA_type-2_dom"/>
</dbReference>
<dbReference type="InterPro" id="IPR051541">
    <property type="entry name" value="PTS_SugarTrans_NitroReg"/>
</dbReference>
<sequence>MESEDKEESFEELVQLYSNQNPKVSRSLILDALRSREAKLSTGVKPGIAVPHARIPSFPGVTGIIGISRNGIDYDSLDGNPVHLIFLILASDAECALQLRSLKRLSFLLDDPEFYPSLLQARDAVSVYNELSRFEDILTTSM</sequence>
<dbReference type="PROSITE" id="PS51094">
    <property type="entry name" value="PTS_EIIA_TYPE_2"/>
    <property type="match status" value="1"/>
</dbReference>
<feature type="domain" description="PTS EIIA type-2" evidence="1">
    <location>
        <begin position="1"/>
        <end position="134"/>
    </location>
</feature>
<dbReference type="CDD" id="cd00211">
    <property type="entry name" value="PTS_IIA_fru"/>
    <property type="match status" value="1"/>
</dbReference>
<evidence type="ECO:0000313" key="3">
    <source>
        <dbReference type="Proteomes" id="UP001198163"/>
    </source>
</evidence>
<protein>
    <submittedName>
        <fullName evidence="2">PTS sugar transporter subunit IIA</fullName>
    </submittedName>
</protein>
<keyword evidence="2" id="KW-0762">Sugar transport</keyword>
<proteinExistence type="predicted"/>
<keyword evidence="2" id="KW-0813">Transport</keyword>
<dbReference type="PANTHER" id="PTHR47738">
    <property type="entry name" value="PTS SYSTEM FRUCTOSE-LIKE EIIA COMPONENT-RELATED"/>
    <property type="match status" value="1"/>
</dbReference>
<dbReference type="Pfam" id="PF00359">
    <property type="entry name" value="PTS_EIIA_2"/>
    <property type="match status" value="1"/>
</dbReference>
<reference evidence="2" key="1">
    <citation type="submission" date="2021-08" db="EMBL/GenBank/DDBJ databases">
        <title>Comparative analyses of Brucepasteria parasyntrophica and Teretinema zuelzerae.</title>
        <authorList>
            <person name="Song Y."/>
            <person name="Brune A."/>
        </authorList>
    </citation>
    <scope>NUCLEOTIDE SEQUENCE</scope>
    <source>
        <strain evidence="2">DSM 1903</strain>
    </source>
</reference>
<evidence type="ECO:0000313" key="2">
    <source>
        <dbReference type="EMBL" id="MCD1653326.1"/>
    </source>
</evidence>
<dbReference type="Gene3D" id="3.40.930.10">
    <property type="entry name" value="Mannitol-specific EII, Chain A"/>
    <property type="match status" value="1"/>
</dbReference>
<name>A0AAE3EFG4_9SPIR</name>
<comment type="caution">
    <text evidence="2">The sequence shown here is derived from an EMBL/GenBank/DDBJ whole genome shotgun (WGS) entry which is preliminary data.</text>
</comment>
<dbReference type="EMBL" id="JAINWA010000001">
    <property type="protein sequence ID" value="MCD1653326.1"/>
    <property type="molecule type" value="Genomic_DNA"/>
</dbReference>
<evidence type="ECO:0000259" key="1">
    <source>
        <dbReference type="PROSITE" id="PS51094"/>
    </source>
</evidence>
<dbReference type="AlphaFoldDB" id="A0AAE3EFG4"/>
<dbReference type="Proteomes" id="UP001198163">
    <property type="component" value="Unassembled WGS sequence"/>
</dbReference>